<dbReference type="EMBL" id="AJIL01000086">
    <property type="protein sequence ID" value="KNE96182.1"/>
    <property type="molecule type" value="Genomic_DNA"/>
</dbReference>
<feature type="region of interest" description="Disordered" evidence="1">
    <location>
        <begin position="1"/>
        <end position="44"/>
    </location>
</feature>
<accession>A0A0L0VA73</accession>
<proteinExistence type="predicted"/>
<reference evidence="3" key="1">
    <citation type="submission" date="2014-03" db="EMBL/GenBank/DDBJ databases">
        <title>The Genome Sequence of Puccinia striiformis f. sp. tritici PST-78.</title>
        <authorList>
            <consortium name="The Broad Institute Genome Sequencing Platform"/>
            <person name="Cuomo C."/>
            <person name="Hulbert S."/>
            <person name="Chen X."/>
            <person name="Walker B."/>
            <person name="Young S.K."/>
            <person name="Zeng Q."/>
            <person name="Gargeya S."/>
            <person name="Fitzgerald M."/>
            <person name="Haas B."/>
            <person name="Abouelleil A."/>
            <person name="Alvarado L."/>
            <person name="Arachchi H.M."/>
            <person name="Berlin A.M."/>
            <person name="Chapman S.B."/>
            <person name="Goldberg J."/>
            <person name="Griggs A."/>
            <person name="Gujja S."/>
            <person name="Hansen M."/>
            <person name="Howarth C."/>
            <person name="Imamovic A."/>
            <person name="Larimer J."/>
            <person name="McCowan C."/>
            <person name="Montmayeur A."/>
            <person name="Murphy C."/>
            <person name="Neiman D."/>
            <person name="Pearson M."/>
            <person name="Priest M."/>
            <person name="Roberts A."/>
            <person name="Saif S."/>
            <person name="Shea T."/>
            <person name="Sisk P."/>
            <person name="Sykes S."/>
            <person name="Wortman J."/>
            <person name="Nusbaum C."/>
            <person name="Birren B."/>
        </authorList>
    </citation>
    <scope>NUCLEOTIDE SEQUENCE [LARGE SCALE GENOMIC DNA]</scope>
    <source>
        <strain evidence="3">race PST-78</strain>
    </source>
</reference>
<evidence type="ECO:0000313" key="3">
    <source>
        <dbReference type="Proteomes" id="UP000054564"/>
    </source>
</evidence>
<name>A0A0L0VA73_9BASI</name>
<feature type="region of interest" description="Disordered" evidence="1">
    <location>
        <begin position="70"/>
        <end position="98"/>
    </location>
</feature>
<keyword evidence="3" id="KW-1185">Reference proteome</keyword>
<protein>
    <submittedName>
        <fullName evidence="2">Uncharacterized protein</fullName>
    </submittedName>
</protein>
<feature type="compositionally biased region" description="Polar residues" evidence="1">
    <location>
        <begin position="1"/>
        <end position="40"/>
    </location>
</feature>
<dbReference type="Proteomes" id="UP000054564">
    <property type="component" value="Unassembled WGS sequence"/>
</dbReference>
<dbReference type="AlphaFoldDB" id="A0A0L0VA73"/>
<feature type="compositionally biased region" description="Polar residues" evidence="1">
    <location>
        <begin position="70"/>
        <end position="94"/>
    </location>
</feature>
<sequence length="162" mass="18337">MLPPGNNSPSQLVVSPRGPQSTPRRPTANYARNQTSSASPYQPRMRYLVGRGSPLTFSANHPLRNLVHENQLNDSSPNKIKSTSNTFQTPYQTPQHRHLPAHTPLRVRRMRKKIHLQENCEVGGYGARRLFKEEIYGISNHSMTHRERRVENGFDGGSSVVN</sequence>
<evidence type="ECO:0000313" key="2">
    <source>
        <dbReference type="EMBL" id="KNE96182.1"/>
    </source>
</evidence>
<comment type="caution">
    <text evidence="2">The sequence shown here is derived from an EMBL/GenBank/DDBJ whole genome shotgun (WGS) entry which is preliminary data.</text>
</comment>
<dbReference type="OrthoDB" id="10455375at2759"/>
<organism evidence="2 3">
    <name type="scientific">Puccinia striiformis f. sp. tritici PST-78</name>
    <dbReference type="NCBI Taxonomy" id="1165861"/>
    <lineage>
        <taxon>Eukaryota</taxon>
        <taxon>Fungi</taxon>
        <taxon>Dikarya</taxon>
        <taxon>Basidiomycota</taxon>
        <taxon>Pucciniomycotina</taxon>
        <taxon>Pucciniomycetes</taxon>
        <taxon>Pucciniales</taxon>
        <taxon>Pucciniaceae</taxon>
        <taxon>Puccinia</taxon>
    </lineage>
</organism>
<evidence type="ECO:0000256" key="1">
    <source>
        <dbReference type="SAM" id="MobiDB-lite"/>
    </source>
</evidence>
<gene>
    <name evidence="2" type="ORF">PSTG_10597</name>
</gene>